<dbReference type="InterPro" id="IPR009057">
    <property type="entry name" value="Homeodomain-like_sf"/>
</dbReference>
<keyword evidence="1 2" id="KW-0238">DNA-binding</keyword>
<dbReference type="PRINTS" id="PR00455">
    <property type="entry name" value="HTHTETR"/>
</dbReference>
<gene>
    <name evidence="4" type="ORF">H7B90_13340</name>
</gene>
<dbReference type="Gene3D" id="1.10.357.10">
    <property type="entry name" value="Tetracycline Repressor, domain 2"/>
    <property type="match status" value="1"/>
</dbReference>
<dbReference type="AlphaFoldDB" id="A0A841U2S6"/>
<evidence type="ECO:0000256" key="2">
    <source>
        <dbReference type="PROSITE-ProRule" id="PRU00335"/>
    </source>
</evidence>
<dbReference type="Proteomes" id="UP000553776">
    <property type="component" value="Unassembled WGS sequence"/>
</dbReference>
<keyword evidence="5" id="KW-1185">Reference proteome</keyword>
<protein>
    <submittedName>
        <fullName evidence="4">TetR/AcrR family transcriptional regulator</fullName>
    </submittedName>
</protein>
<feature type="domain" description="HTH tetR-type" evidence="3">
    <location>
        <begin position="8"/>
        <end position="68"/>
    </location>
</feature>
<dbReference type="PROSITE" id="PS50977">
    <property type="entry name" value="HTH_TETR_2"/>
    <property type="match status" value="1"/>
</dbReference>
<dbReference type="PANTHER" id="PTHR30055">
    <property type="entry name" value="HTH-TYPE TRANSCRIPTIONAL REGULATOR RUTR"/>
    <property type="match status" value="1"/>
</dbReference>
<dbReference type="GO" id="GO:0000976">
    <property type="term" value="F:transcription cis-regulatory region binding"/>
    <property type="evidence" value="ECO:0007669"/>
    <property type="project" value="TreeGrafter"/>
</dbReference>
<dbReference type="Pfam" id="PF00440">
    <property type="entry name" value="TetR_N"/>
    <property type="match status" value="1"/>
</dbReference>
<evidence type="ECO:0000313" key="5">
    <source>
        <dbReference type="Proteomes" id="UP000553776"/>
    </source>
</evidence>
<dbReference type="PANTHER" id="PTHR30055:SF226">
    <property type="entry name" value="HTH-TYPE TRANSCRIPTIONAL REGULATOR PKSA"/>
    <property type="match status" value="1"/>
</dbReference>
<reference evidence="4 5" key="1">
    <citation type="submission" date="2020-08" db="EMBL/GenBank/DDBJ databases">
        <title>Cohnella phylogeny.</title>
        <authorList>
            <person name="Dunlap C."/>
        </authorList>
    </citation>
    <scope>NUCLEOTIDE SEQUENCE [LARGE SCALE GENOMIC DNA]</scope>
    <source>
        <strain evidence="4 5">DSM 25239</strain>
    </source>
</reference>
<dbReference type="InterPro" id="IPR050109">
    <property type="entry name" value="HTH-type_TetR-like_transc_reg"/>
</dbReference>
<dbReference type="InterPro" id="IPR036271">
    <property type="entry name" value="Tet_transcr_reg_TetR-rel_C_sf"/>
</dbReference>
<dbReference type="GO" id="GO:0003700">
    <property type="term" value="F:DNA-binding transcription factor activity"/>
    <property type="evidence" value="ECO:0007669"/>
    <property type="project" value="TreeGrafter"/>
</dbReference>
<dbReference type="SUPFAM" id="SSF48498">
    <property type="entry name" value="Tetracyclin repressor-like, C-terminal domain"/>
    <property type="match status" value="1"/>
</dbReference>
<dbReference type="InterPro" id="IPR001647">
    <property type="entry name" value="HTH_TetR"/>
</dbReference>
<evidence type="ECO:0000313" key="4">
    <source>
        <dbReference type="EMBL" id="MBB6692390.1"/>
    </source>
</evidence>
<name>A0A841U2S6_9BACL</name>
<organism evidence="4 5">
    <name type="scientific">Cohnella xylanilytica</name>
    <dbReference type="NCBI Taxonomy" id="557555"/>
    <lineage>
        <taxon>Bacteria</taxon>
        <taxon>Bacillati</taxon>
        <taxon>Bacillota</taxon>
        <taxon>Bacilli</taxon>
        <taxon>Bacillales</taxon>
        <taxon>Paenibacillaceae</taxon>
        <taxon>Cohnella</taxon>
    </lineage>
</organism>
<accession>A0A841U2S6</accession>
<feature type="DNA-binding region" description="H-T-H motif" evidence="2">
    <location>
        <begin position="31"/>
        <end position="50"/>
    </location>
</feature>
<dbReference type="SUPFAM" id="SSF46689">
    <property type="entry name" value="Homeodomain-like"/>
    <property type="match status" value="1"/>
</dbReference>
<comment type="caution">
    <text evidence="4">The sequence shown here is derived from an EMBL/GenBank/DDBJ whole genome shotgun (WGS) entry which is preliminary data.</text>
</comment>
<dbReference type="EMBL" id="JACJVR010000052">
    <property type="protein sequence ID" value="MBB6692390.1"/>
    <property type="molecule type" value="Genomic_DNA"/>
</dbReference>
<sequence>MKREQKREQTLQLLLDTTKRLIEEKGCVKTTFGDIMERSGLSKGAIFHYVNGKDELLSLVLQSSMEETDRRFFEAIDEGNPSFQGPMDEIAADLHGLTEPGSVANRIFRYLLGRSEEPGVKEILGDFYNRTVRISADWIKEGQKHSVIPASVDADRTAELFVLLSMGMRMRSGVVDEPRHLTAEDVANFMRRTLQPESDSQGGGAR</sequence>
<evidence type="ECO:0000259" key="3">
    <source>
        <dbReference type="PROSITE" id="PS50977"/>
    </source>
</evidence>
<evidence type="ECO:0000256" key="1">
    <source>
        <dbReference type="ARBA" id="ARBA00023125"/>
    </source>
</evidence>
<proteinExistence type="predicted"/>
<dbReference type="RefSeq" id="WP_185136378.1">
    <property type="nucleotide sequence ID" value="NZ_BORM01000009.1"/>
</dbReference>